<keyword evidence="3" id="KW-0067">ATP-binding</keyword>
<evidence type="ECO:0000259" key="4">
    <source>
        <dbReference type="SMART" id="SM01086"/>
    </source>
</evidence>
<dbReference type="SUPFAM" id="SSF52540">
    <property type="entry name" value="P-loop containing nucleoside triphosphate hydrolases"/>
    <property type="match status" value="1"/>
</dbReference>
<reference evidence="5 6" key="1">
    <citation type="submission" date="2024-02" db="EMBL/GenBank/DDBJ databases">
        <authorList>
            <person name="Chen Y."/>
            <person name="Shah S."/>
            <person name="Dougan E. K."/>
            <person name="Thang M."/>
            <person name="Chan C."/>
        </authorList>
    </citation>
    <scope>NUCLEOTIDE SEQUENCE [LARGE SCALE GENOMIC DNA]</scope>
</reference>
<name>A0ABP0Q4C0_9DINO</name>
<dbReference type="SMART" id="SM01086">
    <property type="entry name" value="ClpB_D2-small"/>
    <property type="match status" value="1"/>
</dbReference>
<feature type="non-terminal residue" evidence="5">
    <location>
        <position position="1"/>
    </location>
</feature>
<evidence type="ECO:0000256" key="3">
    <source>
        <dbReference type="ARBA" id="ARBA00022840"/>
    </source>
</evidence>
<evidence type="ECO:0000313" key="5">
    <source>
        <dbReference type="EMBL" id="CAK9083098.1"/>
    </source>
</evidence>
<evidence type="ECO:0000313" key="6">
    <source>
        <dbReference type="Proteomes" id="UP001642464"/>
    </source>
</evidence>
<accession>A0ABP0Q4C0</accession>
<evidence type="ECO:0000256" key="1">
    <source>
        <dbReference type="ARBA" id="ARBA00022737"/>
    </source>
</evidence>
<dbReference type="Proteomes" id="UP001642464">
    <property type="component" value="Unassembled WGS sequence"/>
</dbReference>
<feature type="domain" description="Clp ATPase C-terminal" evidence="4">
    <location>
        <begin position="58"/>
        <end position="147"/>
    </location>
</feature>
<dbReference type="PANTHER" id="PTHR11638">
    <property type="entry name" value="ATP-DEPENDENT CLP PROTEASE"/>
    <property type="match status" value="1"/>
</dbReference>
<organism evidence="5 6">
    <name type="scientific">Durusdinium trenchii</name>
    <dbReference type="NCBI Taxonomy" id="1381693"/>
    <lineage>
        <taxon>Eukaryota</taxon>
        <taxon>Sar</taxon>
        <taxon>Alveolata</taxon>
        <taxon>Dinophyceae</taxon>
        <taxon>Suessiales</taxon>
        <taxon>Symbiodiniaceae</taxon>
        <taxon>Durusdinium</taxon>
    </lineage>
</organism>
<dbReference type="Pfam" id="PF10431">
    <property type="entry name" value="ClpB_D2-small"/>
    <property type="match status" value="1"/>
</dbReference>
<dbReference type="PANTHER" id="PTHR11638:SF155">
    <property type="entry name" value="CHAPERONE PROTEIN CLPC1, CHLOROPLASTIC-LIKE"/>
    <property type="match status" value="1"/>
</dbReference>
<dbReference type="Gene3D" id="1.10.8.60">
    <property type="match status" value="1"/>
</dbReference>
<proteinExistence type="predicted"/>
<protein>
    <recommendedName>
        <fullName evidence="4">Clp ATPase C-terminal domain-containing protein</fullName>
    </recommendedName>
</protein>
<dbReference type="Gene3D" id="3.40.50.300">
    <property type="entry name" value="P-loop containing nucleotide triphosphate hydrolases"/>
    <property type="match status" value="1"/>
</dbReference>
<keyword evidence="6" id="KW-1185">Reference proteome</keyword>
<evidence type="ECO:0000256" key="2">
    <source>
        <dbReference type="ARBA" id="ARBA00022741"/>
    </source>
</evidence>
<keyword evidence="2" id="KW-0547">Nucleotide-binding</keyword>
<keyword evidence="1" id="KW-0677">Repeat</keyword>
<dbReference type="InterPro" id="IPR050130">
    <property type="entry name" value="ClpA_ClpB"/>
</dbReference>
<comment type="caution">
    <text evidence="5">The sequence shown here is derived from an EMBL/GenBank/DDBJ whole genome shotgun (WGS) entry which is preliminary data.</text>
</comment>
<dbReference type="InterPro" id="IPR019489">
    <property type="entry name" value="Clp_ATPase_C"/>
</dbReference>
<gene>
    <name evidence="5" type="ORF">SCF082_LOCUS39460</name>
</gene>
<sequence length="172" mass="19527">NIEKGLLGGGGLGFSGLDEDIDTSSYQRLKTVVHDELKNFFRPEFLNRLDEIIVFKSLNKQEVAQIAELEFRKVFKLTTEKGIKLLLTDRFKKKVVDEGFNPVYGARPLRRAITRLLEDQLAESFLEMPSTEGENVIVDLDKDEQVLVLRQQDEAEDAVEEVEEKVAEVTAA</sequence>
<dbReference type="EMBL" id="CAXAMM010039023">
    <property type="protein sequence ID" value="CAK9083098.1"/>
    <property type="molecule type" value="Genomic_DNA"/>
</dbReference>
<dbReference type="InterPro" id="IPR027417">
    <property type="entry name" value="P-loop_NTPase"/>
</dbReference>